<dbReference type="PANTHER" id="PTHR43084:SF1">
    <property type="entry name" value="PERSULFIDE DIOXYGENASE ETHE1, MITOCHONDRIAL"/>
    <property type="match status" value="1"/>
</dbReference>
<dbReference type="Proteomes" id="UP000663090">
    <property type="component" value="Chromosome"/>
</dbReference>
<dbReference type="InterPro" id="IPR044528">
    <property type="entry name" value="POD-like_MBL-fold"/>
</dbReference>
<accession>A0ABX7MZN8</accession>
<protein>
    <submittedName>
        <fullName evidence="3">MBL fold metallo-hydrolase</fullName>
    </submittedName>
</protein>
<dbReference type="Pfam" id="PF00753">
    <property type="entry name" value="Lactamase_B"/>
    <property type="match status" value="2"/>
</dbReference>
<dbReference type="InterPro" id="IPR001279">
    <property type="entry name" value="Metallo-B-lactamas"/>
</dbReference>
<dbReference type="SUPFAM" id="SSF56281">
    <property type="entry name" value="Metallo-hydrolase/oxidoreductase"/>
    <property type="match status" value="1"/>
</dbReference>
<dbReference type="InterPro" id="IPR051682">
    <property type="entry name" value="Mito_Persulfide_Diox"/>
</dbReference>
<name>A0ABX7MZN8_9BACT</name>
<keyword evidence="1" id="KW-0479">Metal-binding</keyword>
<evidence type="ECO:0000313" key="3">
    <source>
        <dbReference type="EMBL" id="QSQ11793.1"/>
    </source>
</evidence>
<dbReference type="EMBL" id="CP071091">
    <property type="protein sequence ID" value="QSQ11793.1"/>
    <property type="molecule type" value="Genomic_DNA"/>
</dbReference>
<evidence type="ECO:0000259" key="2">
    <source>
        <dbReference type="SMART" id="SM00849"/>
    </source>
</evidence>
<dbReference type="Gene3D" id="3.60.15.10">
    <property type="entry name" value="Ribonuclease Z/Hydroxyacylglutathione hydrolase-like"/>
    <property type="match status" value="1"/>
</dbReference>
<sequence>MLFRQLFDAESSTYTYLLADMATREAVLIDPVLEQVERDVRLVQELGLKLKVVLETHVHADHITAAGLLRERTGAQVFASALGAPCVDRQLSQGDVVRVGGIEVLVLETPGHTDDSLSFLCDGRLFTGDALLVRGTGRTDFQNGDPGQLYDSITREVFTLPDATEVYPAHDYAGFTMTSVGEEKRHNPRLAGKSREEFVAFMKARQIPPPRKLDVAVPANRACGLSEPSSPHHA</sequence>
<organism evidence="3 4">
    <name type="scientific">Myxococcus landrumensis</name>
    <dbReference type="NCBI Taxonomy" id="2813577"/>
    <lineage>
        <taxon>Bacteria</taxon>
        <taxon>Pseudomonadati</taxon>
        <taxon>Myxococcota</taxon>
        <taxon>Myxococcia</taxon>
        <taxon>Myxococcales</taxon>
        <taxon>Cystobacterineae</taxon>
        <taxon>Myxococcaceae</taxon>
        <taxon>Myxococcus</taxon>
    </lineage>
</organism>
<feature type="domain" description="Metallo-beta-lactamase" evidence="2">
    <location>
        <begin position="12"/>
        <end position="170"/>
    </location>
</feature>
<dbReference type="SMART" id="SM00849">
    <property type="entry name" value="Lactamase_B"/>
    <property type="match status" value="1"/>
</dbReference>
<dbReference type="PANTHER" id="PTHR43084">
    <property type="entry name" value="PERSULFIDE DIOXYGENASE ETHE1"/>
    <property type="match status" value="1"/>
</dbReference>
<gene>
    <name evidence="3" type="ORF">JY572_25785</name>
</gene>
<keyword evidence="4" id="KW-1185">Reference proteome</keyword>
<proteinExistence type="predicted"/>
<evidence type="ECO:0000313" key="4">
    <source>
        <dbReference type="Proteomes" id="UP000663090"/>
    </source>
</evidence>
<dbReference type="InterPro" id="IPR036866">
    <property type="entry name" value="RibonucZ/Hydroxyglut_hydro"/>
</dbReference>
<reference evidence="3 4" key="1">
    <citation type="submission" date="2021-02" db="EMBL/GenBank/DDBJ databases">
        <title>De Novo genome assembly of isolated myxobacteria.</title>
        <authorList>
            <person name="Stevens D.C."/>
        </authorList>
    </citation>
    <scope>NUCLEOTIDE SEQUENCE [LARGE SCALE GENOMIC DNA]</scope>
    <source>
        <strain evidence="3 4">SCHIC003</strain>
    </source>
</reference>
<dbReference type="CDD" id="cd07724">
    <property type="entry name" value="POD-like_MBL-fold"/>
    <property type="match status" value="1"/>
</dbReference>
<evidence type="ECO:0000256" key="1">
    <source>
        <dbReference type="ARBA" id="ARBA00022723"/>
    </source>
</evidence>
<dbReference type="RefSeq" id="WP_206713533.1">
    <property type="nucleotide sequence ID" value="NZ_CP071091.1"/>
</dbReference>